<dbReference type="GO" id="GO:0090090">
    <property type="term" value="P:negative regulation of canonical Wnt signaling pathway"/>
    <property type="evidence" value="ECO:0007669"/>
    <property type="project" value="TreeGrafter"/>
</dbReference>
<dbReference type="GO" id="GO:0005829">
    <property type="term" value="C:cytosol"/>
    <property type="evidence" value="ECO:0007669"/>
    <property type="project" value="TreeGrafter"/>
</dbReference>
<comment type="caution">
    <text evidence="8">The sequence shown here is derived from an EMBL/GenBank/DDBJ whole genome shotgun (WGS) entry which is preliminary data.</text>
</comment>
<dbReference type="AlphaFoldDB" id="A0A6A5HQC8"/>
<dbReference type="Proteomes" id="UP000483820">
    <property type="component" value="Chromosome I"/>
</dbReference>
<proteinExistence type="inferred from homology"/>
<dbReference type="InterPro" id="IPR050591">
    <property type="entry name" value="GSK-3"/>
</dbReference>
<dbReference type="SMART" id="SM00220">
    <property type="entry name" value="S_TKc"/>
    <property type="match status" value="1"/>
</dbReference>
<dbReference type="FunFam" id="1.10.510.10:FF:001250">
    <property type="entry name" value="Protein kinase"/>
    <property type="match status" value="1"/>
</dbReference>
<dbReference type="EMBL" id="WUAV01000001">
    <property type="protein sequence ID" value="KAF1770108.1"/>
    <property type="molecule type" value="Genomic_DNA"/>
</dbReference>
<accession>A0A6A5HQC8</accession>
<dbReference type="InterPro" id="IPR011009">
    <property type="entry name" value="Kinase-like_dom_sf"/>
</dbReference>
<dbReference type="GO" id="GO:0070507">
    <property type="term" value="P:regulation of microtubule cytoskeleton organization"/>
    <property type="evidence" value="ECO:0007669"/>
    <property type="project" value="TreeGrafter"/>
</dbReference>
<evidence type="ECO:0000313" key="9">
    <source>
        <dbReference type="Proteomes" id="UP000483820"/>
    </source>
</evidence>
<evidence type="ECO:0000256" key="1">
    <source>
        <dbReference type="ARBA" id="ARBA00005527"/>
    </source>
</evidence>
<feature type="domain" description="Protein kinase" evidence="7">
    <location>
        <begin position="26"/>
        <end position="340"/>
    </location>
</feature>
<keyword evidence="4" id="KW-0547">Nucleotide-binding</keyword>
<evidence type="ECO:0000256" key="6">
    <source>
        <dbReference type="ARBA" id="ARBA00022840"/>
    </source>
</evidence>
<dbReference type="KEGG" id="crq:GCK72_001926"/>
<protein>
    <recommendedName>
        <fullName evidence="7">Protein kinase domain-containing protein</fullName>
    </recommendedName>
</protein>
<dbReference type="Pfam" id="PF00069">
    <property type="entry name" value="Pkinase"/>
    <property type="match status" value="1"/>
</dbReference>
<dbReference type="PROSITE" id="PS00108">
    <property type="entry name" value="PROTEIN_KINASE_ST"/>
    <property type="match status" value="1"/>
</dbReference>
<keyword evidence="2" id="KW-0723">Serine/threonine-protein kinase</keyword>
<dbReference type="GO" id="GO:0030424">
    <property type="term" value="C:axon"/>
    <property type="evidence" value="ECO:0007669"/>
    <property type="project" value="TreeGrafter"/>
</dbReference>
<dbReference type="PROSITE" id="PS50011">
    <property type="entry name" value="PROTEIN_KINASE_DOM"/>
    <property type="match status" value="1"/>
</dbReference>
<dbReference type="PANTHER" id="PTHR24057">
    <property type="entry name" value="GLYCOGEN SYNTHASE KINASE-3 ALPHA"/>
    <property type="match status" value="1"/>
</dbReference>
<organism evidence="8 9">
    <name type="scientific">Caenorhabditis remanei</name>
    <name type="common">Caenorhabditis vulgaris</name>
    <dbReference type="NCBI Taxonomy" id="31234"/>
    <lineage>
        <taxon>Eukaryota</taxon>
        <taxon>Metazoa</taxon>
        <taxon>Ecdysozoa</taxon>
        <taxon>Nematoda</taxon>
        <taxon>Chromadorea</taxon>
        <taxon>Rhabditida</taxon>
        <taxon>Rhabditina</taxon>
        <taxon>Rhabditomorpha</taxon>
        <taxon>Rhabditoidea</taxon>
        <taxon>Rhabditidae</taxon>
        <taxon>Peloderinae</taxon>
        <taxon>Caenorhabditis</taxon>
    </lineage>
</organism>
<dbReference type="GO" id="GO:0007165">
    <property type="term" value="P:signal transduction"/>
    <property type="evidence" value="ECO:0007669"/>
    <property type="project" value="TreeGrafter"/>
</dbReference>
<evidence type="ECO:0000313" key="8">
    <source>
        <dbReference type="EMBL" id="KAF1770108.1"/>
    </source>
</evidence>
<dbReference type="GO" id="GO:0005634">
    <property type="term" value="C:nucleus"/>
    <property type="evidence" value="ECO:0007669"/>
    <property type="project" value="TreeGrafter"/>
</dbReference>
<dbReference type="GO" id="GO:0030154">
    <property type="term" value="P:cell differentiation"/>
    <property type="evidence" value="ECO:0007669"/>
    <property type="project" value="TreeGrafter"/>
</dbReference>
<dbReference type="PANTHER" id="PTHR24057:SF18">
    <property type="entry name" value="SERINE_THREONINE-PROTEIN KINASE R03D7.5-RELATED"/>
    <property type="match status" value="1"/>
</dbReference>
<reference evidence="8 9" key="1">
    <citation type="submission" date="2019-12" db="EMBL/GenBank/DDBJ databases">
        <title>Chromosome-level assembly of the Caenorhabditis remanei genome.</title>
        <authorList>
            <person name="Teterina A.A."/>
            <person name="Willis J.H."/>
            <person name="Phillips P.C."/>
        </authorList>
    </citation>
    <scope>NUCLEOTIDE SEQUENCE [LARGE SCALE GENOMIC DNA]</scope>
    <source>
        <strain evidence="8 9">PX506</strain>
        <tissue evidence="8">Whole organism</tissue>
    </source>
</reference>
<keyword evidence="6" id="KW-0067">ATP-binding</keyword>
<dbReference type="RefSeq" id="XP_003114897.2">
    <property type="nucleotide sequence ID" value="XM_003114849.2"/>
</dbReference>
<dbReference type="GeneID" id="9815127"/>
<keyword evidence="5" id="KW-0418">Kinase</keyword>
<evidence type="ECO:0000256" key="3">
    <source>
        <dbReference type="ARBA" id="ARBA00022679"/>
    </source>
</evidence>
<dbReference type="CTD" id="9815127"/>
<evidence type="ECO:0000256" key="4">
    <source>
        <dbReference type="ARBA" id="ARBA00022741"/>
    </source>
</evidence>
<evidence type="ECO:0000259" key="7">
    <source>
        <dbReference type="PROSITE" id="PS50011"/>
    </source>
</evidence>
<dbReference type="Gene3D" id="1.10.510.10">
    <property type="entry name" value="Transferase(Phosphotransferase) domain 1"/>
    <property type="match status" value="1"/>
</dbReference>
<dbReference type="GO" id="GO:0032436">
    <property type="term" value="P:positive regulation of proteasomal ubiquitin-dependent protein catabolic process"/>
    <property type="evidence" value="ECO:0007669"/>
    <property type="project" value="TreeGrafter"/>
</dbReference>
<gene>
    <name evidence="8" type="ORF">GCK72_001926</name>
</gene>
<comment type="similarity">
    <text evidence="1">Belongs to the protein kinase superfamily. CMGC Ser/Thr protein kinase family. GSK-3 subfamily.</text>
</comment>
<dbReference type="GO" id="GO:0005524">
    <property type="term" value="F:ATP binding"/>
    <property type="evidence" value="ECO:0007669"/>
    <property type="project" value="UniProtKB-KW"/>
</dbReference>
<dbReference type="InterPro" id="IPR000719">
    <property type="entry name" value="Prot_kinase_dom"/>
</dbReference>
<evidence type="ECO:0000256" key="5">
    <source>
        <dbReference type="ARBA" id="ARBA00022777"/>
    </source>
</evidence>
<dbReference type="InterPro" id="IPR008271">
    <property type="entry name" value="Ser/Thr_kinase_AS"/>
</dbReference>
<dbReference type="GO" id="GO:0004674">
    <property type="term" value="F:protein serine/threonine kinase activity"/>
    <property type="evidence" value="ECO:0007669"/>
    <property type="project" value="UniProtKB-KW"/>
</dbReference>
<dbReference type="SUPFAM" id="SSF56112">
    <property type="entry name" value="Protein kinase-like (PK-like)"/>
    <property type="match status" value="1"/>
</dbReference>
<evidence type="ECO:0000256" key="2">
    <source>
        <dbReference type="ARBA" id="ARBA00022527"/>
    </source>
</evidence>
<sequence length="383" mass="44128">MREQSKTDDRIHVQKSDDDTSTILSLTNMNFLACGAFSNVYSGTAITETNQQLSIVIKKVWPSKKHSQQSNEIEILKMLGRLKHKNIVFLLYTYTKHHGDNICMGLIFESMPSNLQQFLRNQTRKIDIIEVKLITWQLFRGQAHIQRMDICHRDIKPQNLLYNPETGLLKITDFGSSLYQPVDHPQRSYQVTRYYRPPELILGAKRYGCEIDIWSCGCVFGELLKGRVFFAGHSSVHQADVIFDAIGLPTSEEKKAMQVDKKVSETIINAYESDTSHSTDKFTYMYEQTELQQERSQSRVKNDRISTADMKKATALLRRILVYTPKLRMTGQKLLTHKFFSELFTGTPLRFNGRPIPCLTKKDLEKVNKGDVTLTNESKDTQE</sequence>
<name>A0A6A5HQC8_CAERE</name>
<dbReference type="Gene3D" id="3.30.200.20">
    <property type="entry name" value="Phosphorylase Kinase, domain 1"/>
    <property type="match status" value="1"/>
</dbReference>
<keyword evidence="3" id="KW-0808">Transferase</keyword>